<name>A0ABQ4B3V0_9ACTN</name>
<organism evidence="2 3">
    <name type="scientific">Actinoplanes palleronii</name>
    <dbReference type="NCBI Taxonomy" id="113570"/>
    <lineage>
        <taxon>Bacteria</taxon>
        <taxon>Bacillati</taxon>
        <taxon>Actinomycetota</taxon>
        <taxon>Actinomycetes</taxon>
        <taxon>Micromonosporales</taxon>
        <taxon>Micromonosporaceae</taxon>
        <taxon>Actinoplanes</taxon>
    </lineage>
</organism>
<dbReference type="EMBL" id="BOMS01000018">
    <property type="protein sequence ID" value="GIE65344.1"/>
    <property type="molecule type" value="Genomic_DNA"/>
</dbReference>
<comment type="caution">
    <text evidence="2">The sequence shown here is derived from an EMBL/GenBank/DDBJ whole genome shotgun (WGS) entry which is preliminary data.</text>
</comment>
<gene>
    <name evidence="2" type="ORF">Apa02nite_014520</name>
</gene>
<feature type="region of interest" description="Disordered" evidence="1">
    <location>
        <begin position="1"/>
        <end position="39"/>
    </location>
</feature>
<sequence length="66" mass="7237">MPEPGAAAAKTPADQPPFPEPGGPLKRAGIRIHRPSHKPFINRPRIASWRDTPSAAVTLTKITWQF</sequence>
<evidence type="ECO:0000256" key="1">
    <source>
        <dbReference type="SAM" id="MobiDB-lite"/>
    </source>
</evidence>
<keyword evidence="3" id="KW-1185">Reference proteome</keyword>
<feature type="compositionally biased region" description="Basic residues" evidence="1">
    <location>
        <begin position="28"/>
        <end position="37"/>
    </location>
</feature>
<evidence type="ECO:0000313" key="2">
    <source>
        <dbReference type="EMBL" id="GIE65344.1"/>
    </source>
</evidence>
<proteinExistence type="predicted"/>
<protein>
    <submittedName>
        <fullName evidence="2">Uncharacterized protein</fullName>
    </submittedName>
</protein>
<evidence type="ECO:0000313" key="3">
    <source>
        <dbReference type="Proteomes" id="UP000624709"/>
    </source>
</evidence>
<dbReference type="Proteomes" id="UP000624709">
    <property type="component" value="Unassembled WGS sequence"/>
</dbReference>
<accession>A0ABQ4B3V0</accession>
<reference evidence="2 3" key="1">
    <citation type="submission" date="2021-01" db="EMBL/GenBank/DDBJ databases">
        <title>Whole genome shotgun sequence of Actinoplanes palleronii NBRC 14916.</title>
        <authorList>
            <person name="Komaki H."/>
            <person name="Tamura T."/>
        </authorList>
    </citation>
    <scope>NUCLEOTIDE SEQUENCE [LARGE SCALE GENOMIC DNA]</scope>
    <source>
        <strain evidence="2 3">NBRC 14916</strain>
    </source>
</reference>